<evidence type="ECO:0008006" key="3">
    <source>
        <dbReference type="Google" id="ProtNLM"/>
    </source>
</evidence>
<gene>
    <name evidence="1" type="ORF">AF91_11035</name>
</gene>
<accession>A0A806LFR5</accession>
<evidence type="ECO:0000313" key="2">
    <source>
        <dbReference type="Proteomes" id="UP000019441"/>
    </source>
</evidence>
<reference evidence="1 2" key="1">
    <citation type="journal article" date="2014" name="Genome Announc.">
        <title>Whole Genome Sequence of the Probiotic Strain Lactobacillus paracasei N1115, Isolated from Traditional Chinese Fermented Milk.</title>
        <authorList>
            <person name="Wang S."/>
            <person name="Zhu H."/>
            <person name="He F."/>
            <person name="Luo Y."/>
            <person name="Kang Z."/>
            <person name="Lu C."/>
            <person name="Feng L."/>
            <person name="Lu X."/>
            <person name="Xue Y."/>
            <person name="Wang H."/>
        </authorList>
    </citation>
    <scope>NUCLEOTIDE SEQUENCE [LARGE SCALE GENOMIC DNA]</scope>
    <source>
        <strain evidence="1 2">N1115</strain>
    </source>
</reference>
<dbReference type="KEGG" id="lpq:AF91_11035"/>
<organism evidence="1 2">
    <name type="scientific">Lacticaseibacillus paracasei N1115</name>
    <dbReference type="NCBI Taxonomy" id="1446494"/>
    <lineage>
        <taxon>Bacteria</taxon>
        <taxon>Bacillati</taxon>
        <taxon>Bacillota</taxon>
        <taxon>Bacilli</taxon>
        <taxon>Lactobacillales</taxon>
        <taxon>Lactobacillaceae</taxon>
        <taxon>Lacticaseibacillus</taxon>
    </lineage>
</organism>
<dbReference type="EMBL" id="CP007122">
    <property type="protein sequence ID" value="AHJ33673.1"/>
    <property type="molecule type" value="Genomic_DNA"/>
</dbReference>
<name>A0A806LFR5_LACPA</name>
<sequence length="139" mass="15336">MAYVDKDDYMQAMHITDADVPKNFDQLADLASEYLDDQTRGFYQDNDLASDPWPLRASKFKRAVIRQIAYMIDSGITTTEQAISQPTSVSKTIGRTTVSKSWNNSQSSVAGQQRSAISADALAALSGTGLLYRGVDYVR</sequence>
<dbReference type="Proteomes" id="UP000019441">
    <property type="component" value="Chromosome"/>
</dbReference>
<dbReference type="AlphaFoldDB" id="A0A806LFR5"/>
<protein>
    <recommendedName>
        <fullName evidence="3">Phage protein</fullName>
    </recommendedName>
</protein>
<dbReference type="RefSeq" id="WP_025376248.1">
    <property type="nucleotide sequence ID" value="NZ_CP007122.1"/>
</dbReference>
<proteinExistence type="predicted"/>
<evidence type="ECO:0000313" key="1">
    <source>
        <dbReference type="EMBL" id="AHJ33673.1"/>
    </source>
</evidence>